<dbReference type="InterPro" id="IPR037479">
    <property type="entry name" value="Tauto_MSAD"/>
</dbReference>
<comment type="caution">
    <text evidence="2">The sequence shown here is derived from an EMBL/GenBank/DDBJ whole genome shotgun (WGS) entry which is preliminary data.</text>
</comment>
<gene>
    <name evidence="2" type="ORF">GCM10010969_29210</name>
</gene>
<evidence type="ECO:0000313" key="3">
    <source>
        <dbReference type="Proteomes" id="UP000606653"/>
    </source>
</evidence>
<evidence type="ECO:0000259" key="1">
    <source>
        <dbReference type="Pfam" id="PF02627"/>
    </source>
</evidence>
<dbReference type="SUPFAM" id="SSF69118">
    <property type="entry name" value="AhpD-like"/>
    <property type="match status" value="1"/>
</dbReference>
<dbReference type="InterPro" id="IPR003779">
    <property type="entry name" value="CMD-like"/>
</dbReference>
<dbReference type="RefSeq" id="WP_018976439.1">
    <property type="nucleotide sequence ID" value="NZ_BMLN01000008.1"/>
</dbReference>
<proteinExistence type="predicted"/>
<dbReference type="Pfam" id="PF14552">
    <property type="entry name" value="Tautomerase_2"/>
    <property type="match status" value="1"/>
</dbReference>
<dbReference type="PANTHER" id="PTHR38460">
    <property type="entry name" value="TAUTOMERASE YOLI-RELATED"/>
    <property type="match status" value="1"/>
</dbReference>
<name>A0ABQ2L5K6_9BACL</name>
<accession>A0ABQ2L5K6</accession>
<evidence type="ECO:0000313" key="2">
    <source>
        <dbReference type="EMBL" id="GGO04199.1"/>
    </source>
</evidence>
<organism evidence="2 3">
    <name type="scientific">Saccharibacillus kuerlensis</name>
    <dbReference type="NCBI Taxonomy" id="459527"/>
    <lineage>
        <taxon>Bacteria</taxon>
        <taxon>Bacillati</taxon>
        <taxon>Bacillota</taxon>
        <taxon>Bacilli</taxon>
        <taxon>Bacillales</taxon>
        <taxon>Paenibacillaceae</taxon>
        <taxon>Saccharibacillus</taxon>
    </lineage>
</organism>
<dbReference type="InterPro" id="IPR014347">
    <property type="entry name" value="Tautomerase/MIF_sf"/>
</dbReference>
<dbReference type="Pfam" id="PF02627">
    <property type="entry name" value="CMD"/>
    <property type="match status" value="1"/>
</dbReference>
<keyword evidence="3" id="KW-1185">Reference proteome</keyword>
<dbReference type="PANTHER" id="PTHR38460:SF1">
    <property type="entry name" value="TAUTOMERASE YOLI-RELATED"/>
    <property type="match status" value="1"/>
</dbReference>
<protein>
    <recommendedName>
        <fullName evidence="1">Carboxymuconolactone decarboxylase-like domain-containing protein</fullName>
    </recommendedName>
</protein>
<dbReference type="Proteomes" id="UP000606653">
    <property type="component" value="Unassembled WGS sequence"/>
</dbReference>
<dbReference type="SUPFAM" id="SSF55331">
    <property type="entry name" value="Tautomerase/MIF"/>
    <property type="match status" value="1"/>
</dbReference>
<feature type="domain" description="Carboxymuconolactone decarboxylase-like" evidence="1">
    <location>
        <begin position="183"/>
        <end position="266"/>
    </location>
</feature>
<reference evidence="3" key="1">
    <citation type="journal article" date="2019" name="Int. J. Syst. Evol. Microbiol.">
        <title>The Global Catalogue of Microorganisms (GCM) 10K type strain sequencing project: providing services to taxonomists for standard genome sequencing and annotation.</title>
        <authorList>
            <consortium name="The Broad Institute Genomics Platform"/>
            <consortium name="The Broad Institute Genome Sequencing Center for Infectious Disease"/>
            <person name="Wu L."/>
            <person name="Ma J."/>
        </authorList>
    </citation>
    <scope>NUCLEOTIDE SEQUENCE [LARGE SCALE GENOMIC DNA]</scope>
    <source>
        <strain evidence="3">CGMCC 1.6964</strain>
    </source>
</reference>
<dbReference type="EMBL" id="BMLN01000008">
    <property type="protein sequence ID" value="GGO04199.1"/>
    <property type="molecule type" value="Genomic_DNA"/>
</dbReference>
<dbReference type="InterPro" id="IPR029032">
    <property type="entry name" value="AhpD-like"/>
</dbReference>
<sequence length="272" mass="31231">MPFIRTSYRQDRHNSVQLQAYAETLLESLVEHFQIPLDDFFHVFHAVEPAGFQFSPSYLDIKRSEELLFIEITLGSGRSRKQKRNFYQDAAERIAERCHIRPEDIFIILVETELEDWSFGLGKAQMIDTPPSWLSDPETILELKAHTEEQNTRNCRTGRLPDEKLSESMLENSAGQAYADISPAFADYTQRLLFDEVWADPSLTPRERSLVTLSALVTAGQSEQLPYHLHLAEKHGWSRDELSAVCTHLAFYAGWPRTASALKILEHELPKV</sequence>
<dbReference type="Gene3D" id="1.20.1290.10">
    <property type="entry name" value="AhpD-like"/>
    <property type="match status" value="1"/>
</dbReference>
<dbReference type="Gene3D" id="3.30.429.10">
    <property type="entry name" value="Macrophage Migration Inhibitory Factor"/>
    <property type="match status" value="1"/>
</dbReference>